<evidence type="ECO:0000256" key="2">
    <source>
        <dbReference type="ARBA" id="ARBA00022649"/>
    </source>
</evidence>
<dbReference type="EMBL" id="UFUW01000001">
    <property type="protein sequence ID" value="SUX19935.1"/>
    <property type="molecule type" value="Genomic_DNA"/>
</dbReference>
<keyword evidence="5 9" id="KW-0378">Hydrolase</keyword>
<dbReference type="Gene3D" id="3.40.50.1010">
    <property type="entry name" value="5'-nuclease"/>
    <property type="match status" value="1"/>
</dbReference>
<dbReference type="SUPFAM" id="SSF88723">
    <property type="entry name" value="PIN domain-like"/>
    <property type="match status" value="1"/>
</dbReference>
<keyword evidence="3" id="KW-0540">Nuclease</keyword>
<keyword evidence="4" id="KW-0479">Metal-binding</keyword>
<dbReference type="AlphaFoldDB" id="A0A381E229"/>
<sequence>MYLLDTNIISELKKLDSGKIHPQVQRWAYSINLMQTKVSVVSITEIRTGILSLARKDQAQAASLDNWFTNRLLPAYRTRTLSVDTEVALICAQLHIPAKRPINDAYIAATAIAHNLTLVTRNVRDFQGLPLMLENPFE</sequence>
<evidence type="ECO:0000256" key="3">
    <source>
        <dbReference type="ARBA" id="ARBA00022722"/>
    </source>
</evidence>
<reference evidence="9 10" key="1">
    <citation type="submission" date="2018-06" db="EMBL/GenBank/DDBJ databases">
        <authorList>
            <consortium name="Pathogen Informatics"/>
            <person name="Doyle S."/>
        </authorList>
    </citation>
    <scope>NUCLEOTIDE SEQUENCE [LARGE SCALE GENOMIC DNA]</scope>
    <source>
        <strain evidence="9 10">NCTC13294</strain>
    </source>
</reference>
<dbReference type="InterPro" id="IPR029060">
    <property type="entry name" value="PIN-like_dom_sf"/>
</dbReference>
<evidence type="ECO:0000313" key="9">
    <source>
        <dbReference type="EMBL" id="SUX19935.1"/>
    </source>
</evidence>
<dbReference type="GO" id="GO:0046872">
    <property type="term" value="F:metal ion binding"/>
    <property type="evidence" value="ECO:0007669"/>
    <property type="project" value="UniProtKB-KW"/>
</dbReference>
<dbReference type="OrthoDB" id="9804823at2"/>
<protein>
    <submittedName>
        <fullName evidence="9">Probable ribonuclease FitB</fullName>
        <ecNumber evidence="9">3.1.-.-</ecNumber>
    </submittedName>
</protein>
<dbReference type="PANTHER" id="PTHR33653:SF1">
    <property type="entry name" value="RIBONUCLEASE VAPC2"/>
    <property type="match status" value="1"/>
</dbReference>
<feature type="domain" description="PIN" evidence="8">
    <location>
        <begin position="2"/>
        <end position="124"/>
    </location>
</feature>
<dbReference type="PANTHER" id="PTHR33653">
    <property type="entry name" value="RIBONUCLEASE VAPC2"/>
    <property type="match status" value="1"/>
</dbReference>
<dbReference type="EC" id="3.1.-.-" evidence="9"/>
<dbReference type="RefSeq" id="WP_115610893.1">
    <property type="nucleotide sequence ID" value="NZ_JBHLZC010000001.1"/>
</dbReference>
<accession>A0A381E229</accession>
<comment type="similarity">
    <text evidence="7">Belongs to the PINc/VapC protein family.</text>
</comment>
<evidence type="ECO:0000256" key="4">
    <source>
        <dbReference type="ARBA" id="ARBA00022723"/>
    </source>
</evidence>
<comment type="cofactor">
    <cofactor evidence="1">
        <name>Mg(2+)</name>
        <dbReference type="ChEBI" id="CHEBI:18420"/>
    </cofactor>
</comment>
<organism evidence="9 10">
    <name type="scientific">Cardiobacterium valvarum</name>
    <dbReference type="NCBI Taxonomy" id="194702"/>
    <lineage>
        <taxon>Bacteria</taxon>
        <taxon>Pseudomonadati</taxon>
        <taxon>Pseudomonadota</taxon>
        <taxon>Gammaproteobacteria</taxon>
        <taxon>Cardiobacteriales</taxon>
        <taxon>Cardiobacteriaceae</taxon>
        <taxon>Cardiobacterium</taxon>
    </lineage>
</organism>
<name>A0A381E229_9GAMM</name>
<evidence type="ECO:0000259" key="8">
    <source>
        <dbReference type="Pfam" id="PF01850"/>
    </source>
</evidence>
<dbReference type="GO" id="GO:0016787">
    <property type="term" value="F:hydrolase activity"/>
    <property type="evidence" value="ECO:0007669"/>
    <property type="project" value="UniProtKB-KW"/>
</dbReference>
<dbReference type="CDD" id="cd18746">
    <property type="entry name" value="PIN_VapC4-5_FitB-like"/>
    <property type="match status" value="1"/>
</dbReference>
<dbReference type="InterPro" id="IPR002716">
    <property type="entry name" value="PIN_dom"/>
</dbReference>
<evidence type="ECO:0000256" key="6">
    <source>
        <dbReference type="ARBA" id="ARBA00022842"/>
    </source>
</evidence>
<keyword evidence="2" id="KW-1277">Toxin-antitoxin system</keyword>
<evidence type="ECO:0000256" key="1">
    <source>
        <dbReference type="ARBA" id="ARBA00001946"/>
    </source>
</evidence>
<dbReference type="GO" id="GO:0004518">
    <property type="term" value="F:nuclease activity"/>
    <property type="evidence" value="ECO:0007669"/>
    <property type="project" value="UniProtKB-KW"/>
</dbReference>
<proteinExistence type="inferred from homology"/>
<evidence type="ECO:0000313" key="10">
    <source>
        <dbReference type="Proteomes" id="UP000254572"/>
    </source>
</evidence>
<gene>
    <name evidence="9" type="primary">fitB</name>
    <name evidence="9" type="ORF">NCTC13294_00632</name>
</gene>
<evidence type="ECO:0000256" key="5">
    <source>
        <dbReference type="ARBA" id="ARBA00022801"/>
    </source>
</evidence>
<dbReference type="Proteomes" id="UP000254572">
    <property type="component" value="Unassembled WGS sequence"/>
</dbReference>
<keyword evidence="10" id="KW-1185">Reference proteome</keyword>
<evidence type="ECO:0000256" key="7">
    <source>
        <dbReference type="ARBA" id="ARBA00038093"/>
    </source>
</evidence>
<dbReference type="InterPro" id="IPR050556">
    <property type="entry name" value="Type_II_TA_system_RNase"/>
</dbReference>
<dbReference type="Pfam" id="PF01850">
    <property type="entry name" value="PIN"/>
    <property type="match status" value="1"/>
</dbReference>
<keyword evidence="6" id="KW-0460">Magnesium</keyword>